<dbReference type="OrthoDB" id="9781904at2"/>
<gene>
    <name evidence="13" type="ORF">SAMN05216469_1032</name>
</gene>
<keyword evidence="5" id="KW-0547">Nucleotide-binding</keyword>
<feature type="transmembrane region" description="Helical" evidence="10">
    <location>
        <begin position="48"/>
        <end position="76"/>
    </location>
</feature>
<reference evidence="13 14" key="1">
    <citation type="submission" date="2016-10" db="EMBL/GenBank/DDBJ databases">
        <authorList>
            <person name="de Groot N.N."/>
        </authorList>
    </citation>
    <scope>NUCLEOTIDE SEQUENCE [LARGE SCALE GENOMIC DNA]</scope>
    <source>
        <strain evidence="13 14">KH2T6</strain>
    </source>
</reference>
<dbReference type="GO" id="GO:0016020">
    <property type="term" value="C:membrane"/>
    <property type="evidence" value="ECO:0007669"/>
    <property type="project" value="InterPro"/>
</dbReference>
<dbReference type="InterPro" id="IPR050482">
    <property type="entry name" value="Sensor_HK_TwoCompSys"/>
</dbReference>
<keyword evidence="7" id="KW-0067">ATP-binding</keyword>
<proteinExistence type="predicted"/>
<dbReference type="GO" id="GO:0000155">
    <property type="term" value="F:phosphorelay sensor kinase activity"/>
    <property type="evidence" value="ECO:0007669"/>
    <property type="project" value="InterPro"/>
</dbReference>
<dbReference type="InterPro" id="IPR011712">
    <property type="entry name" value="Sig_transdc_His_kin_sub3_dim/P"/>
</dbReference>
<dbReference type="Pfam" id="PF07730">
    <property type="entry name" value="HisKA_3"/>
    <property type="match status" value="1"/>
</dbReference>
<evidence type="ECO:0000256" key="2">
    <source>
        <dbReference type="ARBA" id="ARBA00012438"/>
    </source>
</evidence>
<dbReference type="Gene3D" id="1.20.5.1930">
    <property type="match status" value="1"/>
</dbReference>
<evidence type="ECO:0000256" key="8">
    <source>
        <dbReference type="ARBA" id="ARBA00023012"/>
    </source>
</evidence>
<dbReference type="SUPFAM" id="SSF55874">
    <property type="entry name" value="ATPase domain of HSP90 chaperone/DNA topoisomerase II/histidine kinase"/>
    <property type="match status" value="1"/>
</dbReference>
<feature type="domain" description="Signal transduction histidine kinase subgroup 3 dimerisation and phosphoacceptor" evidence="12">
    <location>
        <begin position="166"/>
        <end position="229"/>
    </location>
</feature>
<evidence type="ECO:0000256" key="1">
    <source>
        <dbReference type="ARBA" id="ARBA00000085"/>
    </source>
</evidence>
<keyword evidence="10" id="KW-0812">Transmembrane</keyword>
<evidence type="ECO:0000259" key="11">
    <source>
        <dbReference type="Pfam" id="PF02518"/>
    </source>
</evidence>
<name>A0A1H7HSH7_RUMAL</name>
<dbReference type="InterPro" id="IPR036890">
    <property type="entry name" value="HATPase_C_sf"/>
</dbReference>
<dbReference type="EMBL" id="FOAT01000003">
    <property type="protein sequence ID" value="SEK51155.1"/>
    <property type="molecule type" value="Genomic_DNA"/>
</dbReference>
<keyword evidence="8" id="KW-0902">Two-component regulatory system</keyword>
<dbReference type="EC" id="2.7.13.3" evidence="2"/>
<organism evidence="13 14">
    <name type="scientific">Ruminococcus albus</name>
    <dbReference type="NCBI Taxonomy" id="1264"/>
    <lineage>
        <taxon>Bacteria</taxon>
        <taxon>Bacillati</taxon>
        <taxon>Bacillota</taxon>
        <taxon>Clostridia</taxon>
        <taxon>Eubacteriales</taxon>
        <taxon>Oscillospiraceae</taxon>
        <taxon>Ruminococcus</taxon>
    </lineage>
</organism>
<evidence type="ECO:0000256" key="7">
    <source>
        <dbReference type="ARBA" id="ARBA00022840"/>
    </source>
</evidence>
<keyword evidence="10" id="KW-0472">Membrane</keyword>
<comment type="catalytic activity">
    <reaction evidence="1">
        <text>ATP + protein L-histidine = ADP + protein N-phospho-L-histidine.</text>
        <dbReference type="EC" id="2.7.13.3"/>
    </reaction>
</comment>
<evidence type="ECO:0000256" key="9">
    <source>
        <dbReference type="SAM" id="Coils"/>
    </source>
</evidence>
<feature type="coiled-coil region" evidence="9">
    <location>
        <begin position="120"/>
        <end position="150"/>
    </location>
</feature>
<dbReference type="PANTHER" id="PTHR24421">
    <property type="entry name" value="NITRATE/NITRITE SENSOR PROTEIN NARX-RELATED"/>
    <property type="match status" value="1"/>
</dbReference>
<accession>A0A1H7HSH7</accession>
<dbReference type="PANTHER" id="PTHR24421:SF10">
    <property type="entry name" value="NITRATE_NITRITE SENSOR PROTEIN NARQ"/>
    <property type="match status" value="1"/>
</dbReference>
<evidence type="ECO:0000313" key="13">
    <source>
        <dbReference type="EMBL" id="SEK51155.1"/>
    </source>
</evidence>
<keyword evidence="3" id="KW-0597">Phosphoprotein</keyword>
<protein>
    <recommendedName>
        <fullName evidence="2">histidine kinase</fullName>
        <ecNumber evidence="2">2.7.13.3</ecNumber>
    </recommendedName>
</protein>
<evidence type="ECO:0000256" key="3">
    <source>
        <dbReference type="ARBA" id="ARBA00022553"/>
    </source>
</evidence>
<dbReference type="Gene3D" id="3.30.565.10">
    <property type="entry name" value="Histidine kinase-like ATPase, C-terminal domain"/>
    <property type="match status" value="1"/>
</dbReference>
<dbReference type="RefSeq" id="WP_074830197.1">
    <property type="nucleotide sequence ID" value="NZ_FOAT01000003.1"/>
</dbReference>
<evidence type="ECO:0000313" key="14">
    <source>
        <dbReference type="Proteomes" id="UP000186015"/>
    </source>
</evidence>
<sequence>MKRLYEKLAIVLICFTGFIHEGSSIKEVAAMLPALSVSALAQLLPGRKLTAVLLALCAALCGILPPMVCMLPLLLYDALWEGKWQLILCGLTYFMGEPDASQVAISAACCAVTVMIYLRVSKLEETVDTLRSLRDEVTEKNMQLKSTNEAIARAQDSEIHIATLKERNRIAREIHDNVGHMLTRSLLQAGALMIINKDEQLKEPLESLKTTLDNAMTSIRQSVHDLHDDSIDLRRGIEEAISAVDGRFTVKLDYDMSEKAAGNVKLCILGIVKESLSNAVKHSTGDRINVSVQEHPAFYRLTVEDNGKCGEIAQTGIGLENMRERAASIGGTINYTATEKGFRVFMSVPK</sequence>
<keyword evidence="10" id="KW-1133">Transmembrane helix</keyword>
<dbReference type="InterPro" id="IPR003594">
    <property type="entry name" value="HATPase_dom"/>
</dbReference>
<dbReference type="GO" id="GO:0046983">
    <property type="term" value="F:protein dimerization activity"/>
    <property type="evidence" value="ECO:0007669"/>
    <property type="project" value="InterPro"/>
</dbReference>
<evidence type="ECO:0000259" key="12">
    <source>
        <dbReference type="Pfam" id="PF07730"/>
    </source>
</evidence>
<dbReference type="Proteomes" id="UP000186015">
    <property type="component" value="Unassembled WGS sequence"/>
</dbReference>
<evidence type="ECO:0000256" key="5">
    <source>
        <dbReference type="ARBA" id="ARBA00022741"/>
    </source>
</evidence>
<dbReference type="CDD" id="cd16917">
    <property type="entry name" value="HATPase_UhpB-NarQ-NarX-like"/>
    <property type="match status" value="1"/>
</dbReference>
<keyword evidence="6 13" id="KW-0418">Kinase</keyword>
<feature type="domain" description="Histidine kinase/HSP90-like ATPase" evidence="11">
    <location>
        <begin position="271"/>
        <end position="349"/>
    </location>
</feature>
<dbReference type="AlphaFoldDB" id="A0A1H7HSH7"/>
<dbReference type="Pfam" id="PF02518">
    <property type="entry name" value="HATPase_c"/>
    <property type="match status" value="1"/>
</dbReference>
<keyword evidence="4" id="KW-0808">Transferase</keyword>
<keyword evidence="9" id="KW-0175">Coiled coil</keyword>
<evidence type="ECO:0000256" key="6">
    <source>
        <dbReference type="ARBA" id="ARBA00022777"/>
    </source>
</evidence>
<dbReference type="GO" id="GO:0005524">
    <property type="term" value="F:ATP binding"/>
    <property type="evidence" value="ECO:0007669"/>
    <property type="project" value="UniProtKB-KW"/>
</dbReference>
<evidence type="ECO:0000256" key="4">
    <source>
        <dbReference type="ARBA" id="ARBA00022679"/>
    </source>
</evidence>
<evidence type="ECO:0000256" key="10">
    <source>
        <dbReference type="SAM" id="Phobius"/>
    </source>
</evidence>